<dbReference type="PANTHER" id="PTHR43133:SF8">
    <property type="entry name" value="RNA POLYMERASE SIGMA FACTOR HI_1459-RELATED"/>
    <property type="match status" value="1"/>
</dbReference>
<reference evidence="9" key="1">
    <citation type="submission" date="2023-07" db="EMBL/GenBank/DDBJ databases">
        <title>30 novel species of actinomycetes from the DSMZ collection.</title>
        <authorList>
            <person name="Nouioui I."/>
        </authorList>
    </citation>
    <scope>NUCLEOTIDE SEQUENCE [LARGE SCALE GENOMIC DNA]</scope>
    <source>
        <strain evidence="9">DSM 44917</strain>
    </source>
</reference>
<dbReference type="RefSeq" id="WP_311633012.1">
    <property type="nucleotide sequence ID" value="NZ_JAVREN010000053.1"/>
</dbReference>
<feature type="domain" description="RNA polymerase sigma factor 70 region 4 type 2" evidence="7">
    <location>
        <begin position="110"/>
        <end position="159"/>
    </location>
</feature>
<evidence type="ECO:0000256" key="5">
    <source>
        <dbReference type="ARBA" id="ARBA00023163"/>
    </source>
</evidence>
<gene>
    <name evidence="8" type="ORF">RM780_24240</name>
</gene>
<comment type="similarity">
    <text evidence="1">Belongs to the sigma-70 factor family. ECF subfamily.</text>
</comment>
<feature type="domain" description="RNA polymerase sigma-70 region 2" evidence="6">
    <location>
        <begin position="16"/>
        <end position="72"/>
    </location>
</feature>
<evidence type="ECO:0000256" key="1">
    <source>
        <dbReference type="ARBA" id="ARBA00010641"/>
    </source>
</evidence>
<dbReference type="NCBIfam" id="TIGR02937">
    <property type="entry name" value="sigma70-ECF"/>
    <property type="match status" value="1"/>
</dbReference>
<name>A0ABU2LEL9_9ACTN</name>
<dbReference type="InterPro" id="IPR014284">
    <property type="entry name" value="RNA_pol_sigma-70_dom"/>
</dbReference>
<protein>
    <submittedName>
        <fullName evidence="8">Sigma-70 family RNA polymerase sigma factor</fullName>
    </submittedName>
</protein>
<dbReference type="SUPFAM" id="SSF88659">
    <property type="entry name" value="Sigma3 and sigma4 domains of RNA polymerase sigma factors"/>
    <property type="match status" value="1"/>
</dbReference>
<dbReference type="EMBL" id="JAVREN010000053">
    <property type="protein sequence ID" value="MDT0310039.1"/>
    <property type="molecule type" value="Genomic_DNA"/>
</dbReference>
<dbReference type="InterPro" id="IPR039425">
    <property type="entry name" value="RNA_pol_sigma-70-like"/>
</dbReference>
<evidence type="ECO:0000256" key="4">
    <source>
        <dbReference type="ARBA" id="ARBA00023125"/>
    </source>
</evidence>
<dbReference type="InterPro" id="IPR036388">
    <property type="entry name" value="WH-like_DNA-bd_sf"/>
</dbReference>
<sequence length="176" mass="19911">MTGQRTSPIAVVCRAEYVPLLRFLAYQGATRSEAEDAVQEAFAAACAPGTWVDVASPRAWLRTVAFRAWLRRDARVPEEPRPDLLVREDADVCDWPTPESAAELRSEHAEVIGLLRELPPKQRAVMALSLDGFTTEEIGRVLDIAPEAVRQNLHRARGELKERLRLWDREEGRQRT</sequence>
<dbReference type="Gene3D" id="1.10.10.10">
    <property type="entry name" value="Winged helix-like DNA-binding domain superfamily/Winged helix DNA-binding domain"/>
    <property type="match status" value="1"/>
</dbReference>
<comment type="caution">
    <text evidence="8">The sequence shown here is derived from an EMBL/GenBank/DDBJ whole genome shotgun (WGS) entry which is preliminary data.</text>
</comment>
<dbReference type="SUPFAM" id="SSF88946">
    <property type="entry name" value="Sigma2 domain of RNA polymerase sigma factors"/>
    <property type="match status" value="1"/>
</dbReference>
<evidence type="ECO:0000313" key="9">
    <source>
        <dbReference type="Proteomes" id="UP001183388"/>
    </source>
</evidence>
<accession>A0ABU2LEL9</accession>
<dbReference type="Pfam" id="PF04542">
    <property type="entry name" value="Sigma70_r2"/>
    <property type="match status" value="1"/>
</dbReference>
<proteinExistence type="inferred from homology"/>
<keyword evidence="9" id="KW-1185">Reference proteome</keyword>
<organism evidence="8 9">
    <name type="scientific">Streptomyces boetiae</name>
    <dbReference type="NCBI Taxonomy" id="3075541"/>
    <lineage>
        <taxon>Bacteria</taxon>
        <taxon>Bacillati</taxon>
        <taxon>Actinomycetota</taxon>
        <taxon>Actinomycetes</taxon>
        <taxon>Kitasatosporales</taxon>
        <taxon>Streptomycetaceae</taxon>
        <taxon>Streptomyces</taxon>
    </lineage>
</organism>
<dbReference type="InterPro" id="IPR013325">
    <property type="entry name" value="RNA_pol_sigma_r2"/>
</dbReference>
<keyword evidence="4" id="KW-0238">DNA-binding</keyword>
<dbReference type="Gene3D" id="1.10.1740.10">
    <property type="match status" value="1"/>
</dbReference>
<dbReference type="CDD" id="cd06171">
    <property type="entry name" value="Sigma70_r4"/>
    <property type="match status" value="1"/>
</dbReference>
<evidence type="ECO:0000256" key="2">
    <source>
        <dbReference type="ARBA" id="ARBA00023015"/>
    </source>
</evidence>
<dbReference type="Pfam" id="PF08281">
    <property type="entry name" value="Sigma70_r4_2"/>
    <property type="match status" value="1"/>
</dbReference>
<dbReference type="InterPro" id="IPR013324">
    <property type="entry name" value="RNA_pol_sigma_r3/r4-like"/>
</dbReference>
<dbReference type="InterPro" id="IPR013249">
    <property type="entry name" value="RNA_pol_sigma70_r4_t2"/>
</dbReference>
<dbReference type="Proteomes" id="UP001183388">
    <property type="component" value="Unassembled WGS sequence"/>
</dbReference>
<dbReference type="PANTHER" id="PTHR43133">
    <property type="entry name" value="RNA POLYMERASE ECF-TYPE SIGMA FACTO"/>
    <property type="match status" value="1"/>
</dbReference>
<keyword evidence="2" id="KW-0805">Transcription regulation</keyword>
<evidence type="ECO:0000313" key="8">
    <source>
        <dbReference type="EMBL" id="MDT0310039.1"/>
    </source>
</evidence>
<evidence type="ECO:0000259" key="6">
    <source>
        <dbReference type="Pfam" id="PF04542"/>
    </source>
</evidence>
<dbReference type="InterPro" id="IPR007627">
    <property type="entry name" value="RNA_pol_sigma70_r2"/>
</dbReference>
<evidence type="ECO:0000256" key="3">
    <source>
        <dbReference type="ARBA" id="ARBA00023082"/>
    </source>
</evidence>
<keyword evidence="5" id="KW-0804">Transcription</keyword>
<evidence type="ECO:0000259" key="7">
    <source>
        <dbReference type="Pfam" id="PF08281"/>
    </source>
</evidence>
<keyword evidence="3" id="KW-0731">Sigma factor</keyword>